<accession>A0A1A8Z4Y4</accession>
<feature type="region of interest" description="Disordered" evidence="1">
    <location>
        <begin position="1"/>
        <end position="149"/>
    </location>
</feature>
<gene>
    <name evidence="2" type="ORF">GA0070611_0719</name>
</gene>
<dbReference type="AlphaFoldDB" id="A0A1A8Z4Y4"/>
<keyword evidence="3" id="KW-1185">Reference proteome</keyword>
<evidence type="ECO:0008006" key="4">
    <source>
        <dbReference type="Google" id="ProtNLM"/>
    </source>
</evidence>
<proteinExistence type="predicted"/>
<reference evidence="3" key="1">
    <citation type="submission" date="2016-06" db="EMBL/GenBank/DDBJ databases">
        <authorList>
            <person name="Varghese N."/>
            <person name="Submissions Spin"/>
        </authorList>
    </citation>
    <scope>NUCLEOTIDE SEQUENCE [LARGE SCALE GENOMIC DNA]</scope>
    <source>
        <strain evidence="3">DSM 44815</strain>
    </source>
</reference>
<evidence type="ECO:0000256" key="1">
    <source>
        <dbReference type="SAM" id="MobiDB-lite"/>
    </source>
</evidence>
<evidence type="ECO:0000313" key="2">
    <source>
        <dbReference type="EMBL" id="SBT38918.1"/>
    </source>
</evidence>
<evidence type="ECO:0000313" key="3">
    <source>
        <dbReference type="Proteomes" id="UP000199385"/>
    </source>
</evidence>
<organism evidence="2 3">
    <name type="scientific">Micromonospora auratinigra</name>
    <dbReference type="NCBI Taxonomy" id="261654"/>
    <lineage>
        <taxon>Bacteria</taxon>
        <taxon>Bacillati</taxon>
        <taxon>Actinomycetota</taxon>
        <taxon>Actinomycetes</taxon>
        <taxon>Micromonosporales</taxon>
        <taxon>Micromonosporaceae</taxon>
        <taxon>Micromonospora</taxon>
    </lineage>
</organism>
<dbReference type="EMBL" id="LT594323">
    <property type="protein sequence ID" value="SBT38918.1"/>
    <property type="molecule type" value="Genomic_DNA"/>
</dbReference>
<dbReference type="Proteomes" id="UP000199385">
    <property type="component" value="Chromosome I"/>
</dbReference>
<name>A0A1A8Z4Y4_9ACTN</name>
<feature type="compositionally biased region" description="Basic and acidic residues" evidence="1">
    <location>
        <begin position="18"/>
        <end position="35"/>
    </location>
</feature>
<sequence>MQPTGRGKRPGMATYTDPELREKLKAQIRDSDKGGRKGQWSARKSQLLTQEYKRQGGGFEGPRDQRQRSLQRWGAQDWQTEDGSTRARQNGETRRYLPRRAWQQLSEPERQATENRKRRASRTGRQYVANTAPAKRARKEATSPRGLTDLPVAEAGRLVRGLDTRDLRAALRRERRGKARKTLLQRMESELRRR</sequence>
<dbReference type="PATRIC" id="fig|261654.4.peg.736"/>
<feature type="compositionally biased region" description="Basic and acidic residues" evidence="1">
    <location>
        <begin position="83"/>
        <end position="95"/>
    </location>
</feature>
<protein>
    <recommendedName>
        <fullName evidence="4">DUF5872 domain-containing protein</fullName>
    </recommendedName>
</protein>
<dbReference type="STRING" id="261654.GA0070611_0719"/>